<gene>
    <name evidence="1" type="ORF">SAMN05421880_10364</name>
</gene>
<keyword evidence="2" id="KW-1185">Reference proteome</keyword>
<dbReference type="AlphaFoldDB" id="A0A1I4M1C2"/>
<reference evidence="1 2" key="1">
    <citation type="submission" date="2016-10" db="EMBL/GenBank/DDBJ databases">
        <authorList>
            <person name="de Groot N.N."/>
        </authorList>
    </citation>
    <scope>NUCLEOTIDE SEQUENCE [LARGE SCALE GENOMIC DNA]</scope>
    <source>
        <strain evidence="1 2">Nm146</strain>
    </source>
</reference>
<accession>A0A1I4M1C2</accession>
<proteinExistence type="predicted"/>
<name>A0A1I4M1C2_9PROT</name>
<dbReference type="Proteomes" id="UP000199561">
    <property type="component" value="Unassembled WGS sequence"/>
</dbReference>
<dbReference type="STRING" id="52442.SAMN05421880_10364"/>
<evidence type="ECO:0000313" key="1">
    <source>
        <dbReference type="EMBL" id="SFL96846.1"/>
    </source>
</evidence>
<protein>
    <submittedName>
        <fullName evidence="1">Uncharacterized protein</fullName>
    </submittedName>
</protein>
<dbReference type="RefSeq" id="WP_090666258.1">
    <property type="nucleotide sequence ID" value="NZ_FOUF01000003.1"/>
</dbReference>
<evidence type="ECO:0000313" key="2">
    <source>
        <dbReference type="Proteomes" id="UP000199561"/>
    </source>
</evidence>
<organism evidence="1 2">
    <name type="scientific">Nitrosomonas nitrosa</name>
    <dbReference type="NCBI Taxonomy" id="52442"/>
    <lineage>
        <taxon>Bacteria</taxon>
        <taxon>Pseudomonadati</taxon>
        <taxon>Pseudomonadota</taxon>
        <taxon>Betaproteobacteria</taxon>
        <taxon>Nitrosomonadales</taxon>
        <taxon>Nitrosomonadaceae</taxon>
        <taxon>Nitrosomonas</taxon>
    </lineage>
</organism>
<dbReference type="EMBL" id="FOUF01000003">
    <property type="protein sequence ID" value="SFL96846.1"/>
    <property type="molecule type" value="Genomic_DNA"/>
</dbReference>
<sequence>MNITLHIDRLMLEGIDFPPDQQHLLQAHVISELTRLLENGRLASSLTGDTILARLPVDSIQLTGNDPVKLGQQIAQSVYGGIGRE</sequence>